<accession>A0A3P3EW27</accession>
<evidence type="ECO:0000256" key="1">
    <source>
        <dbReference type="SAM" id="MobiDB-lite"/>
    </source>
</evidence>
<organism evidence="4 5">
    <name type="scientific">Mesorhizobium tamadayense</name>
    <dbReference type="NCBI Taxonomy" id="425306"/>
    <lineage>
        <taxon>Bacteria</taxon>
        <taxon>Pseudomonadati</taxon>
        <taxon>Pseudomonadota</taxon>
        <taxon>Alphaproteobacteria</taxon>
        <taxon>Hyphomicrobiales</taxon>
        <taxon>Phyllobacteriaceae</taxon>
        <taxon>Mesorhizobium</taxon>
    </lineage>
</organism>
<evidence type="ECO:0000259" key="3">
    <source>
        <dbReference type="Pfam" id="PF11972"/>
    </source>
</evidence>
<keyword evidence="5" id="KW-1185">Reference proteome</keyword>
<evidence type="ECO:0000313" key="5">
    <source>
        <dbReference type="Proteomes" id="UP000273786"/>
    </source>
</evidence>
<dbReference type="Pfam" id="PF11972">
    <property type="entry name" value="HTH_13"/>
    <property type="match status" value="1"/>
</dbReference>
<dbReference type="EMBL" id="RQXT01000076">
    <property type="protein sequence ID" value="RRH89518.1"/>
    <property type="molecule type" value="Genomic_DNA"/>
</dbReference>
<evidence type="ECO:0000259" key="2">
    <source>
        <dbReference type="Pfam" id="PF07756"/>
    </source>
</evidence>
<dbReference type="InterPro" id="IPR011670">
    <property type="entry name" value="DUF1612"/>
</dbReference>
<dbReference type="OrthoDB" id="7989940at2"/>
<feature type="region of interest" description="Disordered" evidence="1">
    <location>
        <begin position="96"/>
        <end position="122"/>
    </location>
</feature>
<dbReference type="AlphaFoldDB" id="A0A3P3EW27"/>
<dbReference type="Proteomes" id="UP000273786">
    <property type="component" value="Unassembled WGS sequence"/>
</dbReference>
<gene>
    <name evidence="4" type="ORF">EH240_33920</name>
</gene>
<dbReference type="InterPro" id="IPR048017">
    <property type="entry name" value="Y4cF-like"/>
</dbReference>
<comment type="caution">
    <text evidence="4">The sequence shown here is derived from an EMBL/GenBank/DDBJ whole genome shotgun (WGS) entry which is preliminary data.</text>
</comment>
<dbReference type="NCBIfam" id="NF040876">
    <property type="entry name" value="RHE_PE00001_fam"/>
    <property type="match status" value="1"/>
</dbReference>
<dbReference type="Pfam" id="PF07756">
    <property type="entry name" value="DUF1612"/>
    <property type="match status" value="1"/>
</dbReference>
<name>A0A3P3EW27_9HYPH</name>
<dbReference type="InterPro" id="IPR021068">
    <property type="entry name" value="HTH_DNA-bd"/>
</dbReference>
<feature type="domain" description="HTH DNA binding" evidence="3">
    <location>
        <begin position="299"/>
        <end position="352"/>
    </location>
</feature>
<feature type="domain" description="DUF1612" evidence="2">
    <location>
        <begin position="165"/>
        <end position="291"/>
    </location>
</feature>
<protein>
    <submittedName>
        <fullName evidence="4">DUF1612 domain-containing protein</fullName>
    </submittedName>
</protein>
<proteinExistence type="predicted"/>
<sequence length="352" mass="39062">MARLDERLARSPLREGFIERQNFADAAAALWLVGELVHLEDLVLHDAHMDIRAPTHELTRAHAVLRTRRRILAQKPDWALGRDGFLALTGRGGAVPAAAGQKTGEGQGAGASPVEADGRDDGEDDLLAEEFAEIDAVLARSSKILSGADVPARKEETSRRDRPDLIYDLDWDEEERLAEWQAVLAETRELPAVLRAAILLEAWSDIEVLQHGIWLGPLLVSALLRQEGLAAHHLACLHLGAKIIPRERRRARYRSDRLLASLDAIHEAALVGLKEHDRLVMAKSQMERRLKQRRTSSKLAVLVEFVLSRPIVSTGMIQEVLKVSKQGALNLVGELGLREMTGRGRFRAWGIV</sequence>
<reference evidence="4 5" key="1">
    <citation type="submission" date="2018-11" db="EMBL/GenBank/DDBJ databases">
        <title>the genome of Mesorhizobium tamadayense DSM 28320.</title>
        <authorList>
            <person name="Gao J."/>
        </authorList>
    </citation>
    <scope>NUCLEOTIDE SEQUENCE [LARGE SCALE GENOMIC DNA]</scope>
    <source>
        <strain evidence="4 5">DSM 28320</strain>
    </source>
</reference>
<evidence type="ECO:0000313" key="4">
    <source>
        <dbReference type="EMBL" id="RRH89518.1"/>
    </source>
</evidence>